<protein>
    <recommendedName>
        <fullName evidence="2">Cell division protein ZapA</fullName>
    </recommendedName>
    <alternativeName>
        <fullName evidence="9">Z ring-associated protein ZapA</fullName>
    </alternativeName>
</protein>
<evidence type="ECO:0000256" key="3">
    <source>
        <dbReference type="ARBA" id="ARBA00022490"/>
    </source>
</evidence>
<evidence type="ECO:0000256" key="2">
    <source>
        <dbReference type="ARBA" id="ARBA00015195"/>
    </source>
</evidence>
<dbReference type="GO" id="GO:0000921">
    <property type="term" value="P:septin ring assembly"/>
    <property type="evidence" value="ECO:0007669"/>
    <property type="project" value="TreeGrafter"/>
</dbReference>
<keyword evidence="5" id="KW-0717">Septation</keyword>
<dbReference type="EMBL" id="AZGD01000090">
    <property type="protein sequence ID" value="KRM18756.1"/>
    <property type="molecule type" value="Genomic_DNA"/>
</dbReference>
<evidence type="ECO:0000256" key="7">
    <source>
        <dbReference type="ARBA" id="ARBA00024910"/>
    </source>
</evidence>
<name>A0A0R1WRF0_9LACO</name>
<dbReference type="Pfam" id="PF05164">
    <property type="entry name" value="ZapA"/>
    <property type="match status" value="1"/>
</dbReference>
<keyword evidence="11" id="KW-1185">Reference proteome</keyword>
<reference evidence="10 11" key="1">
    <citation type="journal article" date="2015" name="Genome Announc.">
        <title>Expanding the biotechnology potential of lactobacilli through comparative genomics of 213 strains and associated genera.</title>
        <authorList>
            <person name="Sun Z."/>
            <person name="Harris H.M."/>
            <person name="McCann A."/>
            <person name="Guo C."/>
            <person name="Argimon S."/>
            <person name="Zhang W."/>
            <person name="Yang X."/>
            <person name="Jeffery I.B."/>
            <person name="Cooney J.C."/>
            <person name="Kagawa T.F."/>
            <person name="Liu W."/>
            <person name="Song Y."/>
            <person name="Salvetti E."/>
            <person name="Wrobel A."/>
            <person name="Rasinkangas P."/>
            <person name="Parkhill J."/>
            <person name="Rea M.C."/>
            <person name="O'Sullivan O."/>
            <person name="Ritari J."/>
            <person name="Douillard F.P."/>
            <person name="Paul Ross R."/>
            <person name="Yang R."/>
            <person name="Briner A.E."/>
            <person name="Felis G.E."/>
            <person name="de Vos W.M."/>
            <person name="Barrangou R."/>
            <person name="Klaenhammer T.R."/>
            <person name="Caufield P.W."/>
            <person name="Cui Y."/>
            <person name="Zhang H."/>
            <person name="O'Toole P.W."/>
        </authorList>
    </citation>
    <scope>NUCLEOTIDE SEQUENCE [LARGE SCALE GENOMIC DNA]</scope>
    <source>
        <strain evidence="10 11">DSM 18933</strain>
    </source>
</reference>
<evidence type="ECO:0000313" key="11">
    <source>
        <dbReference type="Proteomes" id="UP000051054"/>
    </source>
</evidence>
<accession>A0A0R1WRF0</accession>
<dbReference type="GO" id="GO:0032153">
    <property type="term" value="C:cell division site"/>
    <property type="evidence" value="ECO:0007669"/>
    <property type="project" value="TreeGrafter"/>
</dbReference>
<dbReference type="eggNOG" id="COG3027">
    <property type="taxonomic scope" value="Bacteria"/>
</dbReference>
<dbReference type="PATRIC" id="fig|1423755.3.peg.592"/>
<comment type="function">
    <text evidence="7">Activator of cell division through the inhibition of FtsZ GTPase activity, therefore promoting FtsZ assembly into bundles of protofilaments necessary for the formation of the division Z ring. It is recruited early at mid-cell but it is not essential for cell division.</text>
</comment>
<dbReference type="GO" id="GO:0005829">
    <property type="term" value="C:cytosol"/>
    <property type="evidence" value="ECO:0007669"/>
    <property type="project" value="TreeGrafter"/>
</dbReference>
<dbReference type="InterPro" id="IPR036192">
    <property type="entry name" value="Cell_div_ZapA-like_sf"/>
</dbReference>
<evidence type="ECO:0000256" key="9">
    <source>
        <dbReference type="ARBA" id="ARBA00033158"/>
    </source>
</evidence>
<dbReference type="PANTHER" id="PTHR34981:SF1">
    <property type="entry name" value="CELL DIVISION PROTEIN ZAPA"/>
    <property type="match status" value="1"/>
</dbReference>
<dbReference type="SUPFAM" id="SSF102829">
    <property type="entry name" value="Cell division protein ZapA-like"/>
    <property type="match status" value="1"/>
</dbReference>
<dbReference type="InterPro" id="IPR053712">
    <property type="entry name" value="Bac_CellDiv_Activator"/>
</dbReference>
<dbReference type="AlphaFoldDB" id="A0A0R1WRF0"/>
<evidence type="ECO:0000313" key="10">
    <source>
        <dbReference type="EMBL" id="KRM18756.1"/>
    </source>
</evidence>
<dbReference type="PANTHER" id="PTHR34981">
    <property type="entry name" value="CELL DIVISION PROTEIN ZAPA"/>
    <property type="match status" value="1"/>
</dbReference>
<sequence>MIFLSKRRFKLKIGTEEYTVIGDGTTEHMNAVSELVNNKLEMIKAQMPTISNEKAAVLLAINLASNQLELQQELDEK</sequence>
<comment type="subunit">
    <text evidence="8">Homodimer. Interacts with FtsZ.</text>
</comment>
<dbReference type="GO" id="GO:0030428">
    <property type="term" value="C:cell septum"/>
    <property type="evidence" value="ECO:0007669"/>
    <property type="project" value="TreeGrafter"/>
</dbReference>
<evidence type="ECO:0000256" key="4">
    <source>
        <dbReference type="ARBA" id="ARBA00022618"/>
    </source>
</evidence>
<keyword evidence="3" id="KW-0963">Cytoplasm</keyword>
<dbReference type="GO" id="GO:0043093">
    <property type="term" value="P:FtsZ-dependent cytokinesis"/>
    <property type="evidence" value="ECO:0007669"/>
    <property type="project" value="TreeGrafter"/>
</dbReference>
<dbReference type="GO" id="GO:0000917">
    <property type="term" value="P:division septum assembly"/>
    <property type="evidence" value="ECO:0007669"/>
    <property type="project" value="UniProtKB-KW"/>
</dbReference>
<comment type="caution">
    <text evidence="10">The sequence shown here is derived from an EMBL/GenBank/DDBJ whole genome shotgun (WGS) entry which is preliminary data.</text>
</comment>
<keyword evidence="6" id="KW-0131">Cell cycle</keyword>
<dbReference type="Gene3D" id="6.10.250.790">
    <property type="match status" value="1"/>
</dbReference>
<organism evidence="10 11">
    <name type="scientific">Ligilactobacillus hayakitensis DSM 18933 = JCM 14209</name>
    <dbReference type="NCBI Taxonomy" id="1423755"/>
    <lineage>
        <taxon>Bacteria</taxon>
        <taxon>Bacillati</taxon>
        <taxon>Bacillota</taxon>
        <taxon>Bacilli</taxon>
        <taxon>Lactobacillales</taxon>
        <taxon>Lactobacillaceae</taxon>
        <taxon>Ligilactobacillus</taxon>
    </lineage>
</organism>
<evidence type="ECO:0000256" key="1">
    <source>
        <dbReference type="ARBA" id="ARBA00004496"/>
    </source>
</evidence>
<evidence type="ECO:0000256" key="5">
    <source>
        <dbReference type="ARBA" id="ARBA00023210"/>
    </source>
</evidence>
<evidence type="ECO:0000256" key="6">
    <source>
        <dbReference type="ARBA" id="ARBA00023306"/>
    </source>
</evidence>
<evidence type="ECO:0000256" key="8">
    <source>
        <dbReference type="ARBA" id="ARBA00026068"/>
    </source>
</evidence>
<keyword evidence="4" id="KW-0132">Cell division</keyword>
<comment type="subcellular location">
    <subcellularLocation>
        <location evidence="1">Cytoplasm</location>
    </subcellularLocation>
</comment>
<gene>
    <name evidence="10" type="ORF">FC40_GL000539</name>
</gene>
<dbReference type="STRING" id="1423755.FC40_GL000539"/>
<proteinExistence type="predicted"/>
<dbReference type="InterPro" id="IPR007838">
    <property type="entry name" value="Cell_div_ZapA-like"/>
</dbReference>
<dbReference type="Proteomes" id="UP000051054">
    <property type="component" value="Unassembled WGS sequence"/>
</dbReference>